<comment type="subcellular location">
    <subcellularLocation>
        <location evidence="1">Membrane</location>
    </subcellularLocation>
</comment>
<dbReference type="InterPro" id="IPR006694">
    <property type="entry name" value="Fatty_acid_hydroxylase"/>
</dbReference>
<name>A0A829HNK5_9GAMM</name>
<evidence type="ECO:0000259" key="6">
    <source>
        <dbReference type="Pfam" id="PF04116"/>
    </source>
</evidence>
<feature type="transmembrane region" description="Helical" evidence="5">
    <location>
        <begin position="164"/>
        <end position="191"/>
    </location>
</feature>
<organism evidence="7 8">
    <name type="scientific">Acinetobacter gyllenbergii CIP 110306 = MTCC 11365</name>
    <dbReference type="NCBI Taxonomy" id="1217657"/>
    <lineage>
        <taxon>Bacteria</taxon>
        <taxon>Pseudomonadati</taxon>
        <taxon>Pseudomonadota</taxon>
        <taxon>Gammaproteobacteria</taxon>
        <taxon>Moraxellales</taxon>
        <taxon>Moraxellaceae</taxon>
        <taxon>Acinetobacter</taxon>
    </lineage>
</organism>
<dbReference type="Pfam" id="PF04116">
    <property type="entry name" value="FA_hydroxylase"/>
    <property type="match status" value="1"/>
</dbReference>
<keyword evidence="3 5" id="KW-1133">Transmembrane helix</keyword>
<evidence type="ECO:0000256" key="2">
    <source>
        <dbReference type="ARBA" id="ARBA00022692"/>
    </source>
</evidence>
<keyword evidence="2 5" id="KW-0812">Transmembrane</keyword>
<feature type="transmembrane region" description="Helical" evidence="5">
    <location>
        <begin position="74"/>
        <end position="98"/>
    </location>
</feature>
<gene>
    <name evidence="7" type="ORF">F957_00589</name>
</gene>
<feature type="transmembrane region" description="Helical" evidence="5">
    <location>
        <begin position="12"/>
        <end position="29"/>
    </location>
</feature>
<evidence type="ECO:0000256" key="1">
    <source>
        <dbReference type="ARBA" id="ARBA00004370"/>
    </source>
</evidence>
<protein>
    <recommendedName>
        <fullName evidence="6">Fatty acid hydroxylase domain-containing protein</fullName>
    </recommendedName>
</protein>
<reference evidence="7 8" key="1">
    <citation type="submission" date="2013-06" db="EMBL/GenBank/DDBJ databases">
        <title>The Genome Sequence of Acinetobacter gyllenbergii CIP 110306.</title>
        <authorList>
            <consortium name="The Broad Institute Genome Sequencing Platform"/>
            <consortium name="The Broad Institute Genome Sequencing Center for Infectious Disease"/>
            <person name="Cerqueira G."/>
            <person name="Feldgarden M."/>
            <person name="Courvalin P."/>
            <person name="Perichon B."/>
            <person name="Grillot-Courvalin C."/>
            <person name="Clermont D."/>
            <person name="Rocha E."/>
            <person name="Yoon E.-J."/>
            <person name="Nemec A."/>
            <person name="Young S.K."/>
            <person name="Zeng Q."/>
            <person name="Gargeya S."/>
            <person name="Fitzgerald M."/>
            <person name="Abouelleil A."/>
            <person name="Alvarado L."/>
            <person name="Berlin A.M."/>
            <person name="Chapman S.B."/>
            <person name="Dewar J."/>
            <person name="Goldberg J."/>
            <person name="Griggs A."/>
            <person name="Gujja S."/>
            <person name="Hansen M."/>
            <person name="Howarth C."/>
            <person name="Imamovic A."/>
            <person name="Larimer J."/>
            <person name="McCowan C."/>
            <person name="Murphy C."/>
            <person name="Pearson M."/>
            <person name="Priest M."/>
            <person name="Roberts A."/>
            <person name="Saif S."/>
            <person name="Shea T."/>
            <person name="Sykes S."/>
            <person name="Wortman J."/>
            <person name="Nusbaum C."/>
            <person name="Birren B."/>
        </authorList>
    </citation>
    <scope>NUCLEOTIDE SEQUENCE [LARGE SCALE GENOMIC DNA]</scope>
    <source>
        <strain evidence="7 8">CIP 110306</strain>
    </source>
</reference>
<dbReference type="PANTHER" id="PTHR11863">
    <property type="entry name" value="STEROL DESATURASE"/>
    <property type="match status" value="1"/>
</dbReference>
<accession>A0A829HNK5</accession>
<comment type="caution">
    <text evidence="7">The sequence shown here is derived from an EMBL/GenBank/DDBJ whole genome shotgun (WGS) entry which is preliminary data.</text>
</comment>
<feature type="domain" description="Fatty acid hydroxylase" evidence="6">
    <location>
        <begin position="115"/>
        <end position="246"/>
    </location>
</feature>
<evidence type="ECO:0000256" key="5">
    <source>
        <dbReference type="SAM" id="Phobius"/>
    </source>
</evidence>
<dbReference type="EMBL" id="ATGG01000007">
    <property type="protein sequence ID" value="EPF92328.1"/>
    <property type="molecule type" value="Genomic_DNA"/>
</dbReference>
<dbReference type="InterPro" id="IPR050307">
    <property type="entry name" value="Sterol_Desaturase_Related"/>
</dbReference>
<feature type="transmembrane region" description="Helical" evidence="5">
    <location>
        <begin position="35"/>
        <end position="53"/>
    </location>
</feature>
<dbReference type="GO" id="GO:0016491">
    <property type="term" value="F:oxidoreductase activity"/>
    <property type="evidence" value="ECO:0007669"/>
    <property type="project" value="InterPro"/>
</dbReference>
<dbReference type="GO" id="GO:0016020">
    <property type="term" value="C:membrane"/>
    <property type="evidence" value="ECO:0007669"/>
    <property type="project" value="UniProtKB-SubCell"/>
</dbReference>
<evidence type="ECO:0000313" key="7">
    <source>
        <dbReference type="EMBL" id="EPF92328.1"/>
    </source>
</evidence>
<dbReference type="RefSeq" id="WP_016540739.1">
    <property type="nucleotide sequence ID" value="NZ_ASQH01000004.1"/>
</dbReference>
<dbReference type="AlphaFoldDB" id="A0A829HNK5"/>
<keyword evidence="8" id="KW-1185">Reference proteome</keyword>
<dbReference type="GO" id="GO:0008610">
    <property type="term" value="P:lipid biosynthetic process"/>
    <property type="evidence" value="ECO:0007669"/>
    <property type="project" value="InterPro"/>
</dbReference>
<dbReference type="Proteomes" id="UP000014523">
    <property type="component" value="Unassembled WGS sequence"/>
</dbReference>
<evidence type="ECO:0000256" key="4">
    <source>
        <dbReference type="ARBA" id="ARBA00023136"/>
    </source>
</evidence>
<feature type="transmembrane region" description="Helical" evidence="5">
    <location>
        <begin position="110"/>
        <end position="131"/>
    </location>
</feature>
<evidence type="ECO:0000256" key="3">
    <source>
        <dbReference type="ARBA" id="ARBA00022989"/>
    </source>
</evidence>
<keyword evidence="4 5" id="KW-0472">Membrane</keyword>
<dbReference type="GO" id="GO:0005506">
    <property type="term" value="F:iron ion binding"/>
    <property type="evidence" value="ECO:0007669"/>
    <property type="project" value="InterPro"/>
</dbReference>
<proteinExistence type="predicted"/>
<sequence>MPKLIQYLIRYSSYPLIMGLSLFFLFPIATGTLSYWPYVPLIAAVAIGLVALLEQIQPYEQTWLNDHEDTGVDILHASLSIIMIFITAECITLFRQLIHIPSFWPASLPIWLQLLIVGLIIDFGLWLMHYFSHKKRFLWKLHALHHSSERLYWLNGERRHPLSAILLAAPSIICVTLVGAPANLIGTWMGLTAIHLAFQHANLDYSLGAFRHLLGVAEVHRWHHKHGFGRKNFGEFWMIWDHLFGTYYFESKPVKAGQVGLKTALPKTYLKQILWPFARKNQ</sequence>
<evidence type="ECO:0000313" key="8">
    <source>
        <dbReference type="Proteomes" id="UP000014523"/>
    </source>
</evidence>